<evidence type="ECO:0000256" key="7">
    <source>
        <dbReference type="ARBA" id="ARBA00022933"/>
    </source>
</evidence>
<organism evidence="12 13">
    <name type="scientific">Caerostris darwini</name>
    <dbReference type="NCBI Taxonomy" id="1538125"/>
    <lineage>
        <taxon>Eukaryota</taxon>
        <taxon>Metazoa</taxon>
        <taxon>Ecdysozoa</taxon>
        <taxon>Arthropoda</taxon>
        <taxon>Chelicerata</taxon>
        <taxon>Arachnida</taxon>
        <taxon>Araneae</taxon>
        <taxon>Araneomorphae</taxon>
        <taxon>Entelegynae</taxon>
        <taxon>Araneoidea</taxon>
        <taxon>Araneidae</taxon>
        <taxon>Caerostris</taxon>
    </lineage>
</organism>
<dbReference type="Pfam" id="PF06936">
    <property type="entry name" value="Selenoprotein_S"/>
    <property type="match status" value="1"/>
</dbReference>
<keyword evidence="5 11" id="KW-0812">Transmembrane</keyword>
<evidence type="ECO:0000256" key="5">
    <source>
        <dbReference type="ARBA" id="ARBA00022692"/>
    </source>
</evidence>
<dbReference type="GO" id="GO:0030970">
    <property type="term" value="P:retrograde protein transport, ER to cytosol"/>
    <property type="evidence" value="ECO:0007669"/>
    <property type="project" value="TreeGrafter"/>
</dbReference>
<evidence type="ECO:0008006" key="14">
    <source>
        <dbReference type="Google" id="ProtNLM"/>
    </source>
</evidence>
<evidence type="ECO:0000313" key="13">
    <source>
        <dbReference type="Proteomes" id="UP001054837"/>
    </source>
</evidence>
<feature type="compositionally biased region" description="Basic and acidic residues" evidence="10">
    <location>
        <begin position="84"/>
        <end position="103"/>
    </location>
</feature>
<dbReference type="AlphaFoldDB" id="A0AAV4T4B2"/>
<dbReference type="GO" id="GO:0036502">
    <property type="term" value="C:Derlin-1-VIMP complex"/>
    <property type="evidence" value="ECO:0007669"/>
    <property type="project" value="TreeGrafter"/>
</dbReference>
<sequence>MDVPPNPTSDPVQSIFDKITGVLSAYGWTILFFVVVANLIWSHLYPKYKKWRERQENEERDAQYKKDPSLYIAREEAMAQARQRMQEKHEQLSREYEERMKEKERKKQEEKLAAMESLVHAVVTDLQDVVVLVVEDEVKDPCNCTIHLEGTEELLDGQVT</sequence>
<dbReference type="Gene3D" id="6.10.250.2950">
    <property type="match status" value="1"/>
</dbReference>
<dbReference type="EMBL" id="BPLQ01008882">
    <property type="protein sequence ID" value="GIY40091.1"/>
    <property type="molecule type" value="Genomic_DNA"/>
</dbReference>
<comment type="subcellular location">
    <subcellularLocation>
        <location evidence="2">Cytoplasm</location>
    </subcellularLocation>
    <subcellularLocation>
        <location evidence="1">Endoplasmic reticulum membrane</location>
        <topology evidence="1">Single-pass membrane protein</topology>
    </subcellularLocation>
</comment>
<keyword evidence="6" id="KW-0256">Endoplasmic reticulum</keyword>
<gene>
    <name evidence="12" type="primary">AVEN_101563_1</name>
    <name evidence="12" type="ORF">CDAR_38431</name>
</gene>
<proteinExistence type="inferred from homology"/>
<keyword evidence="7" id="KW-0712">Selenocysteine</keyword>
<evidence type="ECO:0000313" key="12">
    <source>
        <dbReference type="EMBL" id="GIY40091.1"/>
    </source>
</evidence>
<keyword evidence="9 11" id="KW-0472">Membrane</keyword>
<evidence type="ECO:0000256" key="11">
    <source>
        <dbReference type="SAM" id="Phobius"/>
    </source>
</evidence>
<evidence type="ECO:0000256" key="1">
    <source>
        <dbReference type="ARBA" id="ARBA00004389"/>
    </source>
</evidence>
<name>A0AAV4T4B2_9ARAC</name>
<dbReference type="PANTHER" id="PTHR28621:SF1">
    <property type="entry name" value="SELENOPROTEIN S"/>
    <property type="match status" value="1"/>
</dbReference>
<feature type="transmembrane region" description="Helical" evidence="11">
    <location>
        <begin position="25"/>
        <end position="45"/>
    </location>
</feature>
<evidence type="ECO:0000256" key="3">
    <source>
        <dbReference type="ARBA" id="ARBA00011034"/>
    </source>
</evidence>
<reference evidence="12 13" key="1">
    <citation type="submission" date="2021-06" db="EMBL/GenBank/DDBJ databases">
        <title>Caerostris darwini draft genome.</title>
        <authorList>
            <person name="Kono N."/>
            <person name="Arakawa K."/>
        </authorList>
    </citation>
    <scope>NUCLEOTIDE SEQUENCE [LARGE SCALE GENOMIC DNA]</scope>
</reference>
<dbReference type="GO" id="GO:0036513">
    <property type="term" value="C:Derlin-1 retrotranslocation complex"/>
    <property type="evidence" value="ECO:0007669"/>
    <property type="project" value="TreeGrafter"/>
</dbReference>
<dbReference type="InterPro" id="IPR009703">
    <property type="entry name" value="Selenoprotein_S"/>
</dbReference>
<comment type="similarity">
    <text evidence="3">Belongs to the selenoprotein S family.</text>
</comment>
<dbReference type="GO" id="GO:0030968">
    <property type="term" value="P:endoplasmic reticulum unfolded protein response"/>
    <property type="evidence" value="ECO:0007669"/>
    <property type="project" value="TreeGrafter"/>
</dbReference>
<dbReference type="PANTHER" id="PTHR28621">
    <property type="entry name" value="SELENOPROTEIN S"/>
    <property type="match status" value="1"/>
</dbReference>
<protein>
    <recommendedName>
        <fullName evidence="14">Selenoprotein S</fullName>
    </recommendedName>
</protein>
<evidence type="ECO:0000256" key="2">
    <source>
        <dbReference type="ARBA" id="ARBA00004496"/>
    </source>
</evidence>
<evidence type="ECO:0000256" key="8">
    <source>
        <dbReference type="ARBA" id="ARBA00022989"/>
    </source>
</evidence>
<feature type="region of interest" description="Disordered" evidence="10">
    <location>
        <begin position="80"/>
        <end position="103"/>
    </location>
</feature>
<keyword evidence="13" id="KW-1185">Reference proteome</keyword>
<comment type="caution">
    <text evidence="12">The sequence shown here is derived from an EMBL/GenBank/DDBJ whole genome shotgun (WGS) entry which is preliminary data.</text>
</comment>
<evidence type="ECO:0000256" key="9">
    <source>
        <dbReference type="ARBA" id="ARBA00023136"/>
    </source>
</evidence>
<dbReference type="Proteomes" id="UP001054837">
    <property type="component" value="Unassembled WGS sequence"/>
</dbReference>
<evidence type="ECO:0000256" key="4">
    <source>
        <dbReference type="ARBA" id="ARBA00022490"/>
    </source>
</evidence>
<evidence type="ECO:0000256" key="6">
    <source>
        <dbReference type="ARBA" id="ARBA00022824"/>
    </source>
</evidence>
<keyword evidence="8 11" id="KW-1133">Transmembrane helix</keyword>
<evidence type="ECO:0000256" key="10">
    <source>
        <dbReference type="SAM" id="MobiDB-lite"/>
    </source>
</evidence>
<keyword evidence="4" id="KW-0963">Cytoplasm</keyword>
<accession>A0AAV4T4B2</accession>